<comment type="caution">
    <text evidence="2">The sequence shown here is derived from an EMBL/GenBank/DDBJ whole genome shotgun (WGS) entry which is preliminary data.</text>
</comment>
<protein>
    <submittedName>
        <fullName evidence="2">Uncharacterized protein</fullName>
    </submittedName>
</protein>
<keyword evidence="3" id="KW-1185">Reference proteome</keyword>
<dbReference type="RefSeq" id="WP_119546843.1">
    <property type="nucleotide sequence ID" value="NZ_QXIR01000012.1"/>
</dbReference>
<feature type="transmembrane region" description="Helical" evidence="1">
    <location>
        <begin position="57"/>
        <end position="85"/>
    </location>
</feature>
<keyword evidence="1" id="KW-0812">Transmembrane</keyword>
<gene>
    <name evidence="2" type="ORF">D3H55_10385</name>
</gene>
<dbReference type="EMBL" id="QXIR01000012">
    <property type="protein sequence ID" value="RIW33996.1"/>
    <property type="molecule type" value="Genomic_DNA"/>
</dbReference>
<dbReference type="AlphaFoldDB" id="A0A3A1QYJ4"/>
<evidence type="ECO:0000256" key="1">
    <source>
        <dbReference type="SAM" id="Phobius"/>
    </source>
</evidence>
<sequence length="114" mass="13027">MEENSLVNFILIGCVILGVLLTLKSRQLWVPYIHIVATIWILAGGFGYSILFDNEAAIGYLFVFVIGQIFWAFLFVFIAQVLSWMVRSLPLRHKQEIGWMFLIGFPVTFSLAIL</sequence>
<feature type="transmembrane region" description="Helical" evidence="1">
    <location>
        <begin position="6"/>
        <end position="23"/>
    </location>
</feature>
<keyword evidence="1" id="KW-0472">Membrane</keyword>
<organism evidence="2 3">
    <name type="scientific">Bacillus salacetis</name>
    <dbReference type="NCBI Taxonomy" id="2315464"/>
    <lineage>
        <taxon>Bacteria</taxon>
        <taxon>Bacillati</taxon>
        <taxon>Bacillota</taxon>
        <taxon>Bacilli</taxon>
        <taxon>Bacillales</taxon>
        <taxon>Bacillaceae</taxon>
        <taxon>Bacillus</taxon>
    </lineage>
</organism>
<proteinExistence type="predicted"/>
<evidence type="ECO:0000313" key="2">
    <source>
        <dbReference type="EMBL" id="RIW33996.1"/>
    </source>
</evidence>
<dbReference type="OrthoDB" id="2874283at2"/>
<name>A0A3A1QYJ4_9BACI</name>
<keyword evidence="1" id="KW-1133">Transmembrane helix</keyword>
<evidence type="ECO:0000313" key="3">
    <source>
        <dbReference type="Proteomes" id="UP000265801"/>
    </source>
</evidence>
<feature type="transmembrane region" description="Helical" evidence="1">
    <location>
        <begin position="30"/>
        <end position="51"/>
    </location>
</feature>
<accession>A0A3A1QYJ4</accession>
<feature type="transmembrane region" description="Helical" evidence="1">
    <location>
        <begin position="97"/>
        <end position="113"/>
    </location>
</feature>
<dbReference type="Proteomes" id="UP000265801">
    <property type="component" value="Unassembled WGS sequence"/>
</dbReference>
<reference evidence="2 3" key="1">
    <citation type="submission" date="2018-09" db="EMBL/GenBank/DDBJ databases">
        <title>Bacillus saliacetes sp. nov., isolated from Thai shrimp paste (Ka-pi).</title>
        <authorList>
            <person name="Daroonpunt R."/>
            <person name="Tanasupawat S."/>
            <person name="Yiamsombut S."/>
        </authorList>
    </citation>
    <scope>NUCLEOTIDE SEQUENCE [LARGE SCALE GENOMIC DNA]</scope>
    <source>
        <strain evidence="2 3">SKP7-4</strain>
    </source>
</reference>